<gene>
    <name evidence="10" type="ORF">PVLDE_1202570</name>
</gene>
<feature type="coiled-coil region" evidence="6">
    <location>
        <begin position="419"/>
        <end position="453"/>
    </location>
</feature>
<keyword evidence="4" id="KW-0067">ATP-binding</keyword>
<dbReference type="GO" id="GO:0016787">
    <property type="term" value="F:hydrolase activity"/>
    <property type="evidence" value="ECO:0007669"/>
    <property type="project" value="UniProtKB-KW"/>
</dbReference>
<evidence type="ECO:0000256" key="3">
    <source>
        <dbReference type="ARBA" id="ARBA00022806"/>
    </source>
</evidence>
<evidence type="ECO:0000313" key="10">
    <source>
        <dbReference type="EMBL" id="CAD2098587.1"/>
    </source>
</evidence>
<evidence type="ECO:0000256" key="2">
    <source>
        <dbReference type="ARBA" id="ARBA00022801"/>
    </source>
</evidence>
<evidence type="ECO:0000313" key="11">
    <source>
        <dbReference type="Proteomes" id="UP000515308"/>
    </source>
</evidence>
<keyword evidence="6" id="KW-0175">Coiled coil</keyword>
<keyword evidence="2" id="KW-0378">Hydrolase</keyword>
<dbReference type="InterPro" id="IPR014001">
    <property type="entry name" value="Helicase_ATP-bd"/>
</dbReference>
<dbReference type="SMART" id="SM00490">
    <property type="entry name" value="HELICc"/>
    <property type="match status" value="1"/>
</dbReference>
<protein>
    <submittedName>
        <fullName evidence="10">ATP-dependent RNA helicase DHH1, putative</fullName>
    </submittedName>
</protein>
<feature type="domain" description="DEAD-box RNA helicase Q" evidence="9">
    <location>
        <begin position="27"/>
        <end position="55"/>
    </location>
</feature>
<evidence type="ECO:0000256" key="6">
    <source>
        <dbReference type="SAM" id="Coils"/>
    </source>
</evidence>
<dbReference type="InterPro" id="IPR014014">
    <property type="entry name" value="RNA_helicase_DEAD_Q_motif"/>
</dbReference>
<dbReference type="SUPFAM" id="SSF52540">
    <property type="entry name" value="P-loop containing nucleoside triphosphate hydrolases"/>
    <property type="match status" value="2"/>
</dbReference>
<sequence length="1139" mass="134170">MNKPKLSLSDLNKLLVDPEKDENGKEKEFQELSVPEEVIDSLKKMNIIYPSQIQCITIKEAIHKQNLIIQSKNGTGKSTSICIILISHIVKKMHKNILKENFESFLNDNKEENYNKKSENIISTNDNYCENIFLFSFFFYGVVLVPTRELCVQINDTIHKISENLIIKKNKELDSLSNFGEPKIIDKHVENNYTLKIQSIILYGGTDVYENIKELFLKHPQIIISTPGRLKHILRIFQNASIELDNVHLFQKSSSRKIKISYLKIVNLLLKKLVIDEVDALLDEQFEEQMKIIFTLLINPKVQILAYSSTFSEFTIETFKRMVASIDISYVDKAKNWYSQTTTIATNPVLASGELNQNESIQKNCETFCDPTDQNVETDYSSKQTIHNDNIQQNLDDKIDDDIKAKVVSEDNLLAKRCIKTAINKKKKKKKKKKNINANVKEIEKSILNQENVKYFIIEKMKKEKKKIDIYSSRKREFKICQTCTSVILMQENKTKKSSKLDSPILMNIKHCFITINNENMNKHEELKYKLKVLLKIIKEIKFEQCFLFINNSYEGLQITKMMKKYNIDCYYTSSKVEHNERIQSFNKLKKNKMKIVICTDVMSRGIDNIVCDLVINFDIPYSKEIYIHRSGRCGRYGNKGLCISLCNYTDYNYLYYFKYTLKLEVHDFYYLSSSQNSTKSIITNVSNKIETQPTTTHTSKQVCNYTDNKICSPKDKTICNSSPINNSDTNEWSAFDFYSNSNILKKIIGENYIDKVDQTEISKCREKNFIKINIKGFYSKFVNTLKDLNTKDENVYLKICFKKLLTKLKIIKNEISYFFYFPNDNIHFFKSINIIEHKSNLILYFTFTKKIKIYYTTYLDRLKGMTNIKEKKYRYTNFCMLFFCNSNSYMVLKIYYTFLFFFKYYRYPLKDSLSSMPFMCANTKEPQNKKNKTDKLMDNRKTNFEQFNYSSDSFLLLYDEISKWDKKENQLFCKKSGYNTDQNYDNDEIIYMNRQGNIIDKGTSYDIRFFSQFIFSSNKKKKRKYLIEDIEKNINDKEYSSDNIDYNILNKTENVTFNTLLFEDAINTVNISAYEKKRLAYFSSQCDKIQCINNEQKIVANLNRLMNSQIFLNLNYNENSNLLKSVFLQNHMQLCNGF</sequence>
<feature type="domain" description="Helicase ATP-binding" evidence="7">
    <location>
        <begin position="58"/>
        <end position="329"/>
    </location>
</feature>
<dbReference type="EMBL" id="LR865374">
    <property type="protein sequence ID" value="CAD2098587.1"/>
    <property type="molecule type" value="Genomic_DNA"/>
</dbReference>
<dbReference type="GO" id="GO:0003724">
    <property type="term" value="F:RNA helicase activity"/>
    <property type="evidence" value="ECO:0007669"/>
    <property type="project" value="InterPro"/>
</dbReference>
<dbReference type="PANTHER" id="PTHR47959">
    <property type="entry name" value="ATP-DEPENDENT RNA HELICASE RHLE-RELATED"/>
    <property type="match status" value="1"/>
</dbReference>
<dbReference type="GO" id="GO:0005524">
    <property type="term" value="F:ATP binding"/>
    <property type="evidence" value="ECO:0007669"/>
    <property type="project" value="UniProtKB-KW"/>
</dbReference>
<dbReference type="InterPro" id="IPR027417">
    <property type="entry name" value="P-loop_NTPase"/>
</dbReference>
<evidence type="ECO:0000259" key="8">
    <source>
        <dbReference type="PROSITE" id="PS51194"/>
    </source>
</evidence>
<proteinExistence type="predicted"/>
<dbReference type="VEuPathDB" id="PlasmoDB:PVLDE_1202570"/>
<dbReference type="InterPro" id="IPR001650">
    <property type="entry name" value="Helicase_C-like"/>
</dbReference>
<dbReference type="Proteomes" id="UP000515308">
    <property type="component" value="Chromosome PVLDE_12"/>
</dbReference>
<evidence type="ECO:0000259" key="7">
    <source>
        <dbReference type="PROSITE" id="PS51192"/>
    </source>
</evidence>
<evidence type="ECO:0000256" key="4">
    <source>
        <dbReference type="ARBA" id="ARBA00022840"/>
    </source>
</evidence>
<dbReference type="Gene3D" id="3.40.50.300">
    <property type="entry name" value="P-loop containing nucleotide triphosphate hydrolases"/>
    <property type="match status" value="2"/>
</dbReference>
<dbReference type="PROSITE" id="PS51194">
    <property type="entry name" value="HELICASE_CTER"/>
    <property type="match status" value="1"/>
</dbReference>
<dbReference type="SMART" id="SM00487">
    <property type="entry name" value="DEXDc"/>
    <property type="match status" value="1"/>
</dbReference>
<reference evidence="10 11" key="1">
    <citation type="submission" date="2020-08" db="EMBL/GenBank/DDBJ databases">
        <authorList>
            <person name="Ramaprasad A."/>
        </authorList>
    </citation>
    <scope>NUCLEOTIDE SEQUENCE [LARGE SCALE GENOMIC DNA]</scope>
</reference>
<dbReference type="InterPro" id="IPR050079">
    <property type="entry name" value="DEAD_box_RNA_helicase"/>
</dbReference>
<dbReference type="InterPro" id="IPR011545">
    <property type="entry name" value="DEAD/DEAH_box_helicase_dom"/>
</dbReference>
<keyword evidence="3 10" id="KW-0347">Helicase</keyword>
<evidence type="ECO:0000256" key="1">
    <source>
        <dbReference type="ARBA" id="ARBA00022741"/>
    </source>
</evidence>
<accession>A0A6V7SHI8</accession>
<organism evidence="10 11">
    <name type="scientific">Plasmodium vinckei lentum</name>
    <dbReference type="NCBI Taxonomy" id="138297"/>
    <lineage>
        <taxon>Eukaryota</taxon>
        <taxon>Sar</taxon>
        <taxon>Alveolata</taxon>
        <taxon>Apicomplexa</taxon>
        <taxon>Aconoidasida</taxon>
        <taxon>Haemosporida</taxon>
        <taxon>Plasmodiidae</taxon>
        <taxon>Plasmodium</taxon>
        <taxon>Plasmodium (Vinckeia)</taxon>
    </lineage>
</organism>
<feature type="domain" description="Helicase C-terminal" evidence="8">
    <location>
        <begin position="530"/>
        <end position="683"/>
    </location>
</feature>
<dbReference type="PROSITE" id="PS51195">
    <property type="entry name" value="Q_MOTIF"/>
    <property type="match status" value="1"/>
</dbReference>
<dbReference type="PROSITE" id="PS51192">
    <property type="entry name" value="HELICASE_ATP_BIND_1"/>
    <property type="match status" value="1"/>
</dbReference>
<dbReference type="Pfam" id="PF00271">
    <property type="entry name" value="Helicase_C"/>
    <property type="match status" value="1"/>
</dbReference>
<dbReference type="Pfam" id="PF00270">
    <property type="entry name" value="DEAD"/>
    <property type="match status" value="1"/>
</dbReference>
<dbReference type="CDD" id="cd18787">
    <property type="entry name" value="SF2_C_DEAD"/>
    <property type="match status" value="1"/>
</dbReference>
<dbReference type="GO" id="GO:0003676">
    <property type="term" value="F:nucleic acid binding"/>
    <property type="evidence" value="ECO:0007669"/>
    <property type="project" value="InterPro"/>
</dbReference>
<evidence type="ECO:0000256" key="5">
    <source>
        <dbReference type="PROSITE-ProRule" id="PRU00552"/>
    </source>
</evidence>
<keyword evidence="1" id="KW-0547">Nucleotide-binding</keyword>
<evidence type="ECO:0000259" key="9">
    <source>
        <dbReference type="PROSITE" id="PS51195"/>
    </source>
</evidence>
<dbReference type="GO" id="GO:0005829">
    <property type="term" value="C:cytosol"/>
    <property type="evidence" value="ECO:0007669"/>
    <property type="project" value="TreeGrafter"/>
</dbReference>
<dbReference type="AlphaFoldDB" id="A0A6V7SHI8"/>
<dbReference type="PANTHER" id="PTHR47959:SF19">
    <property type="entry name" value="NUCLEOLAR RNA HELICASE 2-A"/>
    <property type="match status" value="1"/>
</dbReference>
<feature type="short sequence motif" description="Q motif" evidence="5">
    <location>
        <begin position="27"/>
        <end position="55"/>
    </location>
</feature>
<name>A0A6V7SHI8_PLAVN</name>